<name>A0A915Z9N8_9GLOM</name>
<dbReference type="AlphaFoldDB" id="A0A915Z9N8"/>
<reference evidence="1" key="1">
    <citation type="submission" date="2020-05" db="EMBL/GenBank/DDBJ databases">
        <authorList>
            <person name="Rincon C."/>
            <person name="Sanders R I."/>
            <person name="Robbins C."/>
            <person name="Chaturvedi A."/>
        </authorList>
    </citation>
    <scope>NUCLEOTIDE SEQUENCE</scope>
    <source>
        <strain evidence="1">CHB12</strain>
    </source>
</reference>
<protein>
    <submittedName>
        <fullName evidence="1">Uncharacterized protein</fullName>
    </submittedName>
</protein>
<dbReference type="OrthoDB" id="10363015at2759"/>
<proteinExistence type="predicted"/>
<sequence length="180" mass="20322">MPVLRWWIMPGSVKGRCHACPQTVSDLLNAILFTGGELSVCRGDRLAEVQVKKPYLTLSLTILYSQSVAALCLDFLKLGSIEKLYKNYDHYKKNNPKRTAQALVNKEVREQHPGSVSDDLLRKKKEWALKIYNLFSEIVVRISCRIFIYVSRNIILNTSSSFVSITGSFEVEDSTGMAGM</sequence>
<evidence type="ECO:0000313" key="1">
    <source>
        <dbReference type="EMBL" id="CAB5367308.1"/>
    </source>
</evidence>
<accession>A0A915Z9N8</accession>
<gene>
    <name evidence="1" type="ORF">CHRIB12_LOCUS11266</name>
</gene>
<dbReference type="Proteomes" id="UP000684084">
    <property type="component" value="Unassembled WGS sequence"/>
</dbReference>
<organism evidence="1 2">
    <name type="scientific">Rhizophagus irregularis</name>
    <dbReference type="NCBI Taxonomy" id="588596"/>
    <lineage>
        <taxon>Eukaryota</taxon>
        <taxon>Fungi</taxon>
        <taxon>Fungi incertae sedis</taxon>
        <taxon>Mucoromycota</taxon>
        <taxon>Glomeromycotina</taxon>
        <taxon>Glomeromycetes</taxon>
        <taxon>Glomerales</taxon>
        <taxon>Glomeraceae</taxon>
        <taxon>Rhizophagus</taxon>
    </lineage>
</organism>
<evidence type="ECO:0000313" key="2">
    <source>
        <dbReference type="Proteomes" id="UP000684084"/>
    </source>
</evidence>
<comment type="caution">
    <text evidence="1">The sequence shown here is derived from an EMBL/GenBank/DDBJ whole genome shotgun (WGS) entry which is preliminary data.</text>
</comment>
<dbReference type="EMBL" id="CAGKOT010000023">
    <property type="protein sequence ID" value="CAB5367308.1"/>
    <property type="molecule type" value="Genomic_DNA"/>
</dbReference>